<dbReference type="Proteomes" id="UP000059680">
    <property type="component" value="Chromosome 8"/>
</dbReference>
<accession>A0A0P0XDX3</accession>
<proteinExistence type="predicted"/>
<name>A0A0P0XDX3_ORYSJ</name>
<evidence type="ECO:0000313" key="2">
    <source>
        <dbReference type="Proteomes" id="UP000059680"/>
    </source>
</evidence>
<protein>
    <submittedName>
        <fullName evidence="1">Os08g0284800 protein</fullName>
    </submittedName>
</protein>
<dbReference type="EMBL" id="AP014964">
    <property type="protein sequence ID" value="BAT04721.1"/>
    <property type="molecule type" value="Genomic_DNA"/>
</dbReference>
<organism evidence="1 2">
    <name type="scientific">Oryza sativa subsp. japonica</name>
    <name type="common">Rice</name>
    <dbReference type="NCBI Taxonomy" id="39947"/>
    <lineage>
        <taxon>Eukaryota</taxon>
        <taxon>Viridiplantae</taxon>
        <taxon>Streptophyta</taxon>
        <taxon>Embryophyta</taxon>
        <taxon>Tracheophyta</taxon>
        <taxon>Spermatophyta</taxon>
        <taxon>Magnoliopsida</taxon>
        <taxon>Liliopsida</taxon>
        <taxon>Poales</taxon>
        <taxon>Poaceae</taxon>
        <taxon>BOP clade</taxon>
        <taxon>Oryzoideae</taxon>
        <taxon>Oryzeae</taxon>
        <taxon>Oryzinae</taxon>
        <taxon>Oryza</taxon>
        <taxon>Oryza sativa</taxon>
    </lineage>
</organism>
<reference evidence="1 2" key="3">
    <citation type="journal article" date="2013" name="Rice">
        <title>Improvement of the Oryza sativa Nipponbare reference genome using next generation sequence and optical map data.</title>
        <authorList>
            <person name="Kawahara Y."/>
            <person name="de la Bastide M."/>
            <person name="Hamilton J.P."/>
            <person name="Kanamori H."/>
            <person name="McCombie W.R."/>
            <person name="Ouyang S."/>
            <person name="Schwartz D.C."/>
            <person name="Tanaka T."/>
            <person name="Wu J."/>
            <person name="Zhou S."/>
            <person name="Childs K.L."/>
            <person name="Davidson R.M."/>
            <person name="Lin H."/>
            <person name="Quesada-Ocampo L."/>
            <person name="Vaillancourt B."/>
            <person name="Sakai H."/>
            <person name="Lee S.S."/>
            <person name="Kim J."/>
            <person name="Numa H."/>
            <person name="Itoh T."/>
            <person name="Buell C.R."/>
            <person name="Matsumoto T."/>
        </authorList>
    </citation>
    <scope>NUCLEOTIDE SEQUENCE [LARGE SCALE GENOMIC DNA]</scope>
    <source>
        <strain evidence="2">cv. Nipponbare</strain>
    </source>
</reference>
<dbReference type="InParanoid" id="A0A0P0XDX3"/>
<gene>
    <name evidence="1" type="ordered locus">Os08g0284800</name>
    <name evidence="1" type="ORF">OSNPB_080284800</name>
</gene>
<keyword evidence="2" id="KW-1185">Reference proteome</keyword>
<dbReference type="AlphaFoldDB" id="A0A0P0XDX3"/>
<dbReference type="PaxDb" id="39947-A0A0P0XDX3"/>
<evidence type="ECO:0000313" key="1">
    <source>
        <dbReference type="EMBL" id="BAT04721.1"/>
    </source>
</evidence>
<reference evidence="2" key="1">
    <citation type="journal article" date="2005" name="Nature">
        <title>The map-based sequence of the rice genome.</title>
        <authorList>
            <consortium name="International rice genome sequencing project (IRGSP)"/>
            <person name="Matsumoto T."/>
            <person name="Wu J."/>
            <person name="Kanamori H."/>
            <person name="Katayose Y."/>
            <person name="Fujisawa M."/>
            <person name="Namiki N."/>
            <person name="Mizuno H."/>
            <person name="Yamamoto K."/>
            <person name="Antonio B.A."/>
            <person name="Baba T."/>
            <person name="Sakata K."/>
            <person name="Nagamura Y."/>
            <person name="Aoki H."/>
            <person name="Arikawa K."/>
            <person name="Arita K."/>
            <person name="Bito T."/>
            <person name="Chiden Y."/>
            <person name="Fujitsuka N."/>
            <person name="Fukunaka R."/>
            <person name="Hamada M."/>
            <person name="Harada C."/>
            <person name="Hayashi A."/>
            <person name="Hijishita S."/>
            <person name="Honda M."/>
            <person name="Hosokawa S."/>
            <person name="Ichikawa Y."/>
            <person name="Idonuma A."/>
            <person name="Iijima M."/>
            <person name="Ikeda M."/>
            <person name="Ikeno M."/>
            <person name="Ito K."/>
            <person name="Ito S."/>
            <person name="Ito T."/>
            <person name="Ito Y."/>
            <person name="Ito Y."/>
            <person name="Iwabuchi A."/>
            <person name="Kamiya K."/>
            <person name="Karasawa W."/>
            <person name="Kurita K."/>
            <person name="Katagiri S."/>
            <person name="Kikuta A."/>
            <person name="Kobayashi H."/>
            <person name="Kobayashi N."/>
            <person name="Machita K."/>
            <person name="Maehara T."/>
            <person name="Masukawa M."/>
            <person name="Mizubayashi T."/>
            <person name="Mukai Y."/>
            <person name="Nagasaki H."/>
            <person name="Nagata Y."/>
            <person name="Naito S."/>
            <person name="Nakashima M."/>
            <person name="Nakama Y."/>
            <person name="Nakamichi Y."/>
            <person name="Nakamura M."/>
            <person name="Meguro A."/>
            <person name="Negishi M."/>
            <person name="Ohta I."/>
            <person name="Ohta T."/>
            <person name="Okamoto M."/>
            <person name="Ono N."/>
            <person name="Saji S."/>
            <person name="Sakaguchi M."/>
            <person name="Sakai K."/>
            <person name="Shibata M."/>
            <person name="Shimokawa T."/>
            <person name="Song J."/>
            <person name="Takazaki Y."/>
            <person name="Terasawa K."/>
            <person name="Tsugane M."/>
            <person name="Tsuji K."/>
            <person name="Ueda S."/>
            <person name="Waki K."/>
            <person name="Yamagata H."/>
            <person name="Yamamoto M."/>
            <person name="Yamamoto S."/>
            <person name="Yamane H."/>
            <person name="Yoshiki S."/>
            <person name="Yoshihara R."/>
            <person name="Yukawa K."/>
            <person name="Zhong H."/>
            <person name="Yano M."/>
            <person name="Yuan Q."/>
            <person name="Ouyang S."/>
            <person name="Liu J."/>
            <person name="Jones K.M."/>
            <person name="Gansberger K."/>
            <person name="Moffat K."/>
            <person name="Hill J."/>
            <person name="Bera J."/>
            <person name="Fadrosh D."/>
            <person name="Jin S."/>
            <person name="Johri S."/>
            <person name="Kim M."/>
            <person name="Overton L."/>
            <person name="Reardon M."/>
            <person name="Tsitrin T."/>
            <person name="Vuong H."/>
            <person name="Weaver B."/>
            <person name="Ciecko A."/>
            <person name="Tallon L."/>
            <person name="Jackson J."/>
            <person name="Pai G."/>
            <person name="Aken S.V."/>
            <person name="Utterback T."/>
            <person name="Reidmuller S."/>
            <person name="Feldblyum T."/>
            <person name="Hsiao J."/>
            <person name="Zismann V."/>
            <person name="Iobst S."/>
            <person name="de Vazeille A.R."/>
            <person name="Buell C.R."/>
            <person name="Ying K."/>
            <person name="Li Y."/>
            <person name="Lu T."/>
            <person name="Huang Y."/>
            <person name="Zhao Q."/>
            <person name="Feng Q."/>
            <person name="Zhang L."/>
            <person name="Zhu J."/>
            <person name="Weng Q."/>
            <person name="Mu J."/>
            <person name="Lu Y."/>
            <person name="Fan D."/>
            <person name="Liu Y."/>
            <person name="Guan J."/>
            <person name="Zhang Y."/>
            <person name="Yu S."/>
            <person name="Liu X."/>
            <person name="Zhang Y."/>
            <person name="Hong G."/>
            <person name="Han B."/>
            <person name="Choisne N."/>
            <person name="Demange N."/>
            <person name="Orjeda G."/>
            <person name="Samain S."/>
            <person name="Cattolico L."/>
            <person name="Pelletier E."/>
            <person name="Couloux A."/>
            <person name="Segurens B."/>
            <person name="Wincker P."/>
            <person name="D'Hont A."/>
            <person name="Scarpelli C."/>
            <person name="Weissenbach J."/>
            <person name="Salanoubat M."/>
            <person name="Quetier F."/>
            <person name="Yu Y."/>
            <person name="Kim H.R."/>
            <person name="Rambo T."/>
            <person name="Currie J."/>
            <person name="Collura K."/>
            <person name="Luo M."/>
            <person name="Yang T."/>
            <person name="Ammiraju J.S.S."/>
            <person name="Engler F."/>
            <person name="Soderlund C."/>
            <person name="Wing R.A."/>
            <person name="Palmer L.E."/>
            <person name="de la Bastide M."/>
            <person name="Spiegel L."/>
            <person name="Nascimento L."/>
            <person name="Zutavern T."/>
            <person name="O'Shaughnessy A."/>
            <person name="Dike S."/>
            <person name="Dedhia N."/>
            <person name="Preston R."/>
            <person name="Balija V."/>
            <person name="McCombie W.R."/>
            <person name="Chow T."/>
            <person name="Chen H."/>
            <person name="Chung M."/>
            <person name="Chen C."/>
            <person name="Shaw J."/>
            <person name="Wu H."/>
            <person name="Hsiao K."/>
            <person name="Chao Y."/>
            <person name="Chu M."/>
            <person name="Cheng C."/>
            <person name="Hour A."/>
            <person name="Lee P."/>
            <person name="Lin S."/>
            <person name="Lin Y."/>
            <person name="Liou J."/>
            <person name="Liu S."/>
            <person name="Hsing Y."/>
            <person name="Raghuvanshi S."/>
            <person name="Mohanty A."/>
            <person name="Bharti A.K."/>
            <person name="Gaur A."/>
            <person name="Gupta V."/>
            <person name="Kumar D."/>
            <person name="Ravi V."/>
            <person name="Vij S."/>
            <person name="Kapur A."/>
            <person name="Khurana P."/>
            <person name="Khurana P."/>
            <person name="Khurana J.P."/>
            <person name="Tyagi A.K."/>
            <person name="Gaikwad K."/>
            <person name="Singh A."/>
            <person name="Dalal V."/>
            <person name="Srivastava S."/>
            <person name="Dixit A."/>
            <person name="Pal A.K."/>
            <person name="Ghazi I.A."/>
            <person name="Yadav M."/>
            <person name="Pandit A."/>
            <person name="Bhargava A."/>
            <person name="Sureshbabu K."/>
            <person name="Batra K."/>
            <person name="Sharma T.R."/>
            <person name="Mohapatra T."/>
            <person name="Singh N.K."/>
            <person name="Messing J."/>
            <person name="Nelson A.B."/>
            <person name="Fuks G."/>
            <person name="Kavchok S."/>
            <person name="Keizer G."/>
            <person name="Linton E."/>
            <person name="Llaca V."/>
            <person name="Song R."/>
            <person name="Tanyolac B."/>
            <person name="Young S."/>
            <person name="Ho-Il K."/>
            <person name="Hahn J.H."/>
            <person name="Sangsakoo G."/>
            <person name="Vanavichit A."/>
            <person name="de Mattos Luiz.A.T."/>
            <person name="Zimmer P.D."/>
            <person name="Malone G."/>
            <person name="Dellagostin O."/>
            <person name="de Oliveira A.C."/>
            <person name="Bevan M."/>
            <person name="Bancroft I."/>
            <person name="Minx P."/>
            <person name="Cordum H."/>
            <person name="Wilson R."/>
            <person name="Cheng Z."/>
            <person name="Jin W."/>
            <person name="Jiang J."/>
            <person name="Leong S.A."/>
            <person name="Iwama H."/>
            <person name="Gojobori T."/>
            <person name="Itoh T."/>
            <person name="Niimura Y."/>
            <person name="Fujii Y."/>
            <person name="Habara T."/>
            <person name="Sakai H."/>
            <person name="Sato Y."/>
            <person name="Wilson G."/>
            <person name="Kumar K."/>
            <person name="McCouch S."/>
            <person name="Juretic N."/>
            <person name="Hoen D."/>
            <person name="Wright S."/>
            <person name="Bruskiewich R."/>
            <person name="Bureau T."/>
            <person name="Miyao A."/>
            <person name="Hirochika H."/>
            <person name="Nishikawa T."/>
            <person name="Kadowaki K."/>
            <person name="Sugiura M."/>
            <person name="Burr B."/>
            <person name="Sasaki T."/>
        </authorList>
    </citation>
    <scope>NUCLEOTIDE SEQUENCE [LARGE SCALE GENOMIC DNA]</scope>
    <source>
        <strain evidence="2">cv. Nipponbare</strain>
    </source>
</reference>
<reference evidence="1 2" key="2">
    <citation type="journal article" date="2013" name="Plant Cell Physiol.">
        <title>Rice Annotation Project Database (RAP-DB): an integrative and interactive database for rice genomics.</title>
        <authorList>
            <person name="Sakai H."/>
            <person name="Lee S.S."/>
            <person name="Tanaka T."/>
            <person name="Numa H."/>
            <person name="Kim J."/>
            <person name="Kawahara Y."/>
            <person name="Wakimoto H."/>
            <person name="Yang C.C."/>
            <person name="Iwamoto M."/>
            <person name="Abe T."/>
            <person name="Yamada Y."/>
            <person name="Muto A."/>
            <person name="Inokuchi H."/>
            <person name="Ikemura T."/>
            <person name="Matsumoto T."/>
            <person name="Sasaki T."/>
            <person name="Itoh T."/>
        </authorList>
    </citation>
    <scope>NUCLEOTIDE SEQUENCE [LARGE SCALE GENOMIC DNA]</scope>
    <source>
        <strain evidence="2">cv. Nipponbare</strain>
    </source>
</reference>
<sequence length="85" mass="9106">MPCSGGRTAAAALPSSLRRHELFPHRCRTKTTMSLTGVKELAEQGDDDLERRRATAVARIWSGAATASSSSCFISTSKRRRGLGG</sequence>